<feature type="region of interest" description="Disordered" evidence="1">
    <location>
        <begin position="1"/>
        <end position="23"/>
    </location>
</feature>
<name>S4S0G0_PETMA</name>
<organism evidence="2">
    <name type="scientific">Petromyzon marinus</name>
    <name type="common">Sea lamprey</name>
    <dbReference type="NCBI Taxonomy" id="7757"/>
    <lineage>
        <taxon>Eukaryota</taxon>
        <taxon>Metazoa</taxon>
        <taxon>Chordata</taxon>
        <taxon>Craniata</taxon>
        <taxon>Vertebrata</taxon>
        <taxon>Cyclostomata</taxon>
        <taxon>Hyperoartia</taxon>
        <taxon>Petromyzontiformes</taxon>
        <taxon>Petromyzontidae</taxon>
        <taxon>Petromyzon</taxon>
    </lineage>
</organism>
<proteinExistence type="predicted"/>
<reference evidence="2" key="2">
    <citation type="submission" date="2025-09" db="UniProtKB">
        <authorList>
            <consortium name="Ensembl"/>
        </authorList>
    </citation>
    <scope>IDENTIFICATION</scope>
</reference>
<reference evidence="2" key="1">
    <citation type="submission" date="2025-08" db="UniProtKB">
        <authorList>
            <consortium name="Ensembl"/>
        </authorList>
    </citation>
    <scope>IDENTIFICATION</scope>
</reference>
<protein>
    <submittedName>
        <fullName evidence="2">Uncharacterized protein</fullName>
    </submittedName>
</protein>
<dbReference type="HOGENOM" id="CLU_1829850_0_0_1"/>
<sequence>LIPHRASMTNAISRGRKATQEEHTATAVLADEENERVIRADDGAHPGAAHHHDRRGGRRGLRALLVDLHEGLVGYVRHVKVPRPVDAREVGLPLREDRGHAQALQVLVERVGLLEAEARQVQLHLQLAHVLGRGPLPQGFE</sequence>
<dbReference type="AlphaFoldDB" id="S4S0G0"/>
<dbReference type="Ensembl" id="ENSPMAT00000010997.1">
    <property type="protein sequence ID" value="ENSPMAP00000010951.1"/>
    <property type="gene ID" value="ENSPMAG00000009970.1"/>
</dbReference>
<accession>S4S0G0</accession>
<evidence type="ECO:0000256" key="1">
    <source>
        <dbReference type="SAM" id="MobiDB-lite"/>
    </source>
</evidence>
<evidence type="ECO:0000313" key="2">
    <source>
        <dbReference type="Ensembl" id="ENSPMAP00000010951.1"/>
    </source>
</evidence>